<proteinExistence type="predicted"/>
<protein>
    <submittedName>
        <fullName evidence="1">Uncharacterized protein</fullName>
    </submittedName>
</protein>
<dbReference type="EMBL" id="GGMS01014585">
    <property type="protein sequence ID" value="MBY83788.1"/>
    <property type="molecule type" value="Transcribed_RNA"/>
</dbReference>
<accession>A0A2S2R1A6</accession>
<evidence type="ECO:0000313" key="1">
    <source>
        <dbReference type="EMBL" id="MBY83788.1"/>
    </source>
</evidence>
<organism evidence="1">
    <name type="scientific">Sipha flava</name>
    <name type="common">yellow sugarcane aphid</name>
    <dbReference type="NCBI Taxonomy" id="143950"/>
    <lineage>
        <taxon>Eukaryota</taxon>
        <taxon>Metazoa</taxon>
        <taxon>Ecdysozoa</taxon>
        <taxon>Arthropoda</taxon>
        <taxon>Hexapoda</taxon>
        <taxon>Insecta</taxon>
        <taxon>Pterygota</taxon>
        <taxon>Neoptera</taxon>
        <taxon>Paraneoptera</taxon>
        <taxon>Hemiptera</taxon>
        <taxon>Sternorrhyncha</taxon>
        <taxon>Aphidomorpha</taxon>
        <taxon>Aphidoidea</taxon>
        <taxon>Aphididae</taxon>
        <taxon>Sipha</taxon>
    </lineage>
</organism>
<dbReference type="OrthoDB" id="10069224at2759"/>
<gene>
    <name evidence="1" type="ORF">g.185086</name>
</gene>
<name>A0A2S2R1A6_9HEMI</name>
<dbReference type="AlphaFoldDB" id="A0A2S2R1A6"/>
<reference evidence="1" key="1">
    <citation type="submission" date="2018-04" db="EMBL/GenBank/DDBJ databases">
        <title>Transcriptome assembly of Sipha flava.</title>
        <authorList>
            <person name="Scully E.D."/>
            <person name="Geib S.M."/>
            <person name="Palmer N.A."/>
            <person name="Koch K."/>
            <person name="Bradshaw J."/>
            <person name="Heng-Moss T."/>
            <person name="Sarath G."/>
        </authorList>
    </citation>
    <scope>NUCLEOTIDE SEQUENCE</scope>
</reference>
<sequence length="146" mass="16865">MKKLLLKINGSQMKFVKSKIDEIEQHNLGISVDIIGIPKTTNENCIDIVKEIGKITNTECKVIEAYRINSLVSKQNIITAKLSTLGMRKDLIRNVRSMKLTADIIRNNWPKEKIYINERLTKSKRTLFSQTRRAAKEKKYQICMVV</sequence>